<organism evidence="6 7">
    <name type="scientific">Artemisia annua</name>
    <name type="common">Sweet wormwood</name>
    <dbReference type="NCBI Taxonomy" id="35608"/>
    <lineage>
        <taxon>Eukaryota</taxon>
        <taxon>Viridiplantae</taxon>
        <taxon>Streptophyta</taxon>
        <taxon>Embryophyta</taxon>
        <taxon>Tracheophyta</taxon>
        <taxon>Spermatophyta</taxon>
        <taxon>Magnoliopsida</taxon>
        <taxon>eudicotyledons</taxon>
        <taxon>Gunneridae</taxon>
        <taxon>Pentapetalae</taxon>
        <taxon>asterids</taxon>
        <taxon>campanulids</taxon>
        <taxon>Asterales</taxon>
        <taxon>Asteraceae</taxon>
        <taxon>Asteroideae</taxon>
        <taxon>Anthemideae</taxon>
        <taxon>Artemisiinae</taxon>
        <taxon>Artemisia</taxon>
    </lineage>
</organism>
<sequence>MGVWHRVNLCSVKHVLSIHAMNGVDASIEIYKHNKEERIARTWGTTAPGLPKVEETFRYGYKNPNLLLHPLGGYIKAHVRKLDVRMEQHNKVLEDVVLQPETTIVSIIPSPMHYAGPTESNNSFNNIRPKFPQKQFNSTNLAYYDTNETWSVAAGPVANTKDSQTVALNEIGHASPRVGS</sequence>
<dbReference type="AlphaFoldDB" id="A0A2U1ML39"/>
<evidence type="ECO:0000256" key="4">
    <source>
        <dbReference type="ARBA" id="ARBA00022840"/>
    </source>
</evidence>
<evidence type="ECO:0000259" key="5">
    <source>
        <dbReference type="Pfam" id="PF01747"/>
    </source>
</evidence>
<dbReference type="PANTHER" id="PTHR11055:SF37">
    <property type="entry name" value="ATP SULFURYLASE 2"/>
    <property type="match status" value="1"/>
</dbReference>
<keyword evidence="2" id="KW-0808">Transferase</keyword>
<reference evidence="6 7" key="1">
    <citation type="journal article" date="2018" name="Mol. Plant">
        <title>The genome of Artemisia annua provides insight into the evolution of Asteraceae family and artemisinin biosynthesis.</title>
        <authorList>
            <person name="Shen Q."/>
            <person name="Zhang L."/>
            <person name="Liao Z."/>
            <person name="Wang S."/>
            <person name="Yan T."/>
            <person name="Shi P."/>
            <person name="Liu M."/>
            <person name="Fu X."/>
            <person name="Pan Q."/>
            <person name="Wang Y."/>
            <person name="Lv Z."/>
            <person name="Lu X."/>
            <person name="Zhang F."/>
            <person name="Jiang W."/>
            <person name="Ma Y."/>
            <person name="Chen M."/>
            <person name="Hao X."/>
            <person name="Li L."/>
            <person name="Tang Y."/>
            <person name="Lv G."/>
            <person name="Zhou Y."/>
            <person name="Sun X."/>
            <person name="Brodelius P.E."/>
            <person name="Rose J.K.C."/>
            <person name="Tang K."/>
        </authorList>
    </citation>
    <scope>NUCLEOTIDE SEQUENCE [LARGE SCALE GENOMIC DNA]</scope>
    <source>
        <strain evidence="7">cv. Huhao1</strain>
        <tissue evidence="6">Leaf</tissue>
    </source>
</reference>
<name>A0A2U1ML39_ARTAN</name>
<dbReference type="GO" id="GO:0000103">
    <property type="term" value="P:sulfate assimilation"/>
    <property type="evidence" value="ECO:0007669"/>
    <property type="project" value="TreeGrafter"/>
</dbReference>
<protein>
    <recommendedName>
        <fullName evidence="5">Sulphate adenylyltransferase catalytic domain-containing protein</fullName>
    </recommendedName>
</protein>
<comment type="caution">
    <text evidence="6">The sequence shown here is derived from an EMBL/GenBank/DDBJ whole genome shotgun (WGS) entry which is preliminary data.</text>
</comment>
<dbReference type="SUPFAM" id="SSF52374">
    <property type="entry name" value="Nucleotidylyl transferase"/>
    <property type="match status" value="1"/>
</dbReference>
<dbReference type="GO" id="GO:0005524">
    <property type="term" value="F:ATP binding"/>
    <property type="evidence" value="ECO:0007669"/>
    <property type="project" value="UniProtKB-KW"/>
</dbReference>
<accession>A0A2U1ML39</accession>
<comment type="pathway">
    <text evidence="1">Sulfur metabolism.</text>
</comment>
<keyword evidence="7" id="KW-1185">Reference proteome</keyword>
<evidence type="ECO:0000313" key="6">
    <source>
        <dbReference type="EMBL" id="PWA61983.1"/>
    </source>
</evidence>
<dbReference type="GO" id="GO:0004781">
    <property type="term" value="F:sulfate adenylyltransferase (ATP) activity"/>
    <property type="evidence" value="ECO:0007669"/>
    <property type="project" value="InterPro"/>
</dbReference>
<evidence type="ECO:0000256" key="1">
    <source>
        <dbReference type="ARBA" id="ARBA00004678"/>
    </source>
</evidence>
<dbReference type="GO" id="GO:0004020">
    <property type="term" value="F:adenylylsulfate kinase activity"/>
    <property type="evidence" value="ECO:0007669"/>
    <property type="project" value="TreeGrafter"/>
</dbReference>
<dbReference type="InterPro" id="IPR024951">
    <property type="entry name" value="Sulfurylase_cat_dom"/>
</dbReference>
<keyword evidence="4" id="KW-0067">ATP-binding</keyword>
<dbReference type="Pfam" id="PF01747">
    <property type="entry name" value="ATP-sulfurylase"/>
    <property type="match status" value="1"/>
</dbReference>
<dbReference type="OrthoDB" id="506431at2759"/>
<evidence type="ECO:0000256" key="2">
    <source>
        <dbReference type="ARBA" id="ARBA00022679"/>
    </source>
</evidence>
<dbReference type="EMBL" id="PKPP01004973">
    <property type="protein sequence ID" value="PWA61983.1"/>
    <property type="molecule type" value="Genomic_DNA"/>
</dbReference>
<keyword evidence="3" id="KW-0547">Nucleotide-binding</keyword>
<proteinExistence type="predicted"/>
<evidence type="ECO:0000256" key="3">
    <source>
        <dbReference type="ARBA" id="ARBA00022741"/>
    </source>
</evidence>
<dbReference type="PANTHER" id="PTHR11055">
    <property type="entry name" value="BIFUNCTIONAL 3'-PHOSPHOADENOSINE 5'-PHOSPHOSULFATE SYNTHASE"/>
    <property type="match status" value="1"/>
</dbReference>
<evidence type="ECO:0000313" key="7">
    <source>
        <dbReference type="Proteomes" id="UP000245207"/>
    </source>
</evidence>
<dbReference type="STRING" id="35608.A0A2U1ML39"/>
<dbReference type="InterPro" id="IPR014729">
    <property type="entry name" value="Rossmann-like_a/b/a_fold"/>
</dbReference>
<dbReference type="Proteomes" id="UP000245207">
    <property type="component" value="Unassembled WGS sequence"/>
</dbReference>
<feature type="domain" description="Sulphate adenylyltransferase catalytic" evidence="5">
    <location>
        <begin position="57"/>
        <end position="120"/>
    </location>
</feature>
<dbReference type="Gene3D" id="3.40.50.620">
    <property type="entry name" value="HUPs"/>
    <property type="match status" value="1"/>
</dbReference>
<gene>
    <name evidence="6" type="ORF">CTI12_AA367560</name>
</gene>